<feature type="transmembrane region" description="Helical" evidence="2">
    <location>
        <begin position="258"/>
        <end position="276"/>
    </location>
</feature>
<feature type="non-terminal residue" evidence="4">
    <location>
        <position position="371"/>
    </location>
</feature>
<comment type="subcellular location">
    <subcellularLocation>
        <location evidence="1">Membrane</location>
        <topology evidence="1">Multi-pass membrane protein</topology>
    </subcellularLocation>
</comment>
<evidence type="ECO:0000256" key="2">
    <source>
        <dbReference type="SAM" id="Phobius"/>
    </source>
</evidence>
<dbReference type="Pfam" id="PF07690">
    <property type="entry name" value="MFS_1"/>
    <property type="match status" value="1"/>
</dbReference>
<dbReference type="PANTHER" id="PTHR11360">
    <property type="entry name" value="MONOCARBOXYLATE TRANSPORTER"/>
    <property type="match status" value="1"/>
</dbReference>
<feature type="transmembrane region" description="Helical" evidence="2">
    <location>
        <begin position="314"/>
        <end position="335"/>
    </location>
</feature>
<accession>A7RZF5</accession>
<dbReference type="Proteomes" id="UP000001593">
    <property type="component" value="Unassembled WGS sequence"/>
</dbReference>
<dbReference type="eggNOG" id="KOG2504">
    <property type="taxonomic scope" value="Eukaryota"/>
</dbReference>
<dbReference type="InParanoid" id="A7RZF5"/>
<reference evidence="4 5" key="1">
    <citation type="journal article" date="2007" name="Science">
        <title>Sea anemone genome reveals ancestral eumetazoan gene repertoire and genomic organization.</title>
        <authorList>
            <person name="Putnam N.H."/>
            <person name="Srivastava M."/>
            <person name="Hellsten U."/>
            <person name="Dirks B."/>
            <person name="Chapman J."/>
            <person name="Salamov A."/>
            <person name="Terry A."/>
            <person name="Shapiro H."/>
            <person name="Lindquist E."/>
            <person name="Kapitonov V.V."/>
            <person name="Jurka J."/>
            <person name="Genikhovich G."/>
            <person name="Grigoriev I.V."/>
            <person name="Lucas S.M."/>
            <person name="Steele R.E."/>
            <person name="Finnerty J.R."/>
            <person name="Technau U."/>
            <person name="Martindale M.Q."/>
            <person name="Rokhsar D.S."/>
        </authorList>
    </citation>
    <scope>NUCLEOTIDE SEQUENCE [LARGE SCALE GENOMIC DNA]</scope>
    <source>
        <strain evidence="5">CH2 X CH6</strain>
    </source>
</reference>
<dbReference type="GO" id="GO:0005886">
    <property type="term" value="C:plasma membrane"/>
    <property type="evidence" value="ECO:0000318"/>
    <property type="project" value="GO_Central"/>
</dbReference>
<feature type="transmembrane region" description="Helical" evidence="2">
    <location>
        <begin position="98"/>
        <end position="122"/>
    </location>
</feature>
<dbReference type="InterPro" id="IPR036259">
    <property type="entry name" value="MFS_trans_sf"/>
</dbReference>
<dbReference type="HOGENOM" id="CLU_001265_59_1_1"/>
<proteinExistence type="predicted"/>
<name>A7RZF5_NEMVE</name>
<organism evidence="4 5">
    <name type="scientific">Nematostella vectensis</name>
    <name type="common">Starlet sea anemone</name>
    <dbReference type="NCBI Taxonomy" id="45351"/>
    <lineage>
        <taxon>Eukaryota</taxon>
        <taxon>Metazoa</taxon>
        <taxon>Cnidaria</taxon>
        <taxon>Anthozoa</taxon>
        <taxon>Hexacorallia</taxon>
        <taxon>Actiniaria</taxon>
        <taxon>Edwardsiidae</taxon>
        <taxon>Nematostella</taxon>
    </lineage>
</organism>
<dbReference type="PANTHER" id="PTHR11360:SF251">
    <property type="entry name" value="MAJOR FACILITATOR SUPERFAMILY (MFS) PROFILE DOMAIN-CONTAINING PROTEIN"/>
    <property type="match status" value="1"/>
</dbReference>
<dbReference type="PROSITE" id="PS50850">
    <property type="entry name" value="MFS"/>
    <property type="match status" value="1"/>
</dbReference>
<dbReference type="Gene3D" id="1.20.1250.20">
    <property type="entry name" value="MFS general substrate transporter like domains"/>
    <property type="match status" value="2"/>
</dbReference>
<feature type="transmembrane region" description="Helical" evidence="2">
    <location>
        <begin position="129"/>
        <end position="151"/>
    </location>
</feature>
<feature type="transmembrane region" description="Helical" evidence="2">
    <location>
        <begin position="347"/>
        <end position="367"/>
    </location>
</feature>
<feature type="transmembrane region" description="Helical" evidence="2">
    <location>
        <begin position="157"/>
        <end position="177"/>
    </location>
</feature>
<evidence type="ECO:0000256" key="1">
    <source>
        <dbReference type="ARBA" id="ARBA00004141"/>
    </source>
</evidence>
<keyword evidence="2" id="KW-0812">Transmembrane</keyword>
<dbReference type="InterPro" id="IPR020846">
    <property type="entry name" value="MFS_dom"/>
</dbReference>
<keyword evidence="2" id="KW-1133">Transmembrane helix</keyword>
<dbReference type="InterPro" id="IPR011701">
    <property type="entry name" value="MFS"/>
</dbReference>
<feature type="domain" description="Major facilitator superfamily (MFS) profile" evidence="3">
    <location>
        <begin position="217"/>
        <end position="371"/>
    </location>
</feature>
<dbReference type="EMBL" id="DS469557">
    <property type="protein sequence ID" value="EDO43081.1"/>
    <property type="molecule type" value="Genomic_DNA"/>
</dbReference>
<evidence type="ECO:0000313" key="5">
    <source>
        <dbReference type="Proteomes" id="UP000001593"/>
    </source>
</evidence>
<evidence type="ECO:0000313" key="4">
    <source>
        <dbReference type="EMBL" id="EDO43081.1"/>
    </source>
</evidence>
<dbReference type="InterPro" id="IPR050327">
    <property type="entry name" value="Proton-linked_MCT"/>
</dbReference>
<feature type="transmembrane region" description="Helical" evidence="2">
    <location>
        <begin position="45"/>
        <end position="66"/>
    </location>
</feature>
<dbReference type="GO" id="GO:0022857">
    <property type="term" value="F:transmembrane transporter activity"/>
    <property type="evidence" value="ECO:0000318"/>
    <property type="project" value="GO_Central"/>
</dbReference>
<keyword evidence="5" id="KW-1185">Reference proteome</keyword>
<dbReference type="AlphaFoldDB" id="A7RZF5"/>
<sequence length="371" mass="40117">SWLVCAASFCVHFLVGGVSNSFGTMFLALLREFKRSELETGKESSWVGSFAIGMTYFCGPVSAALCERFGCRIIACVGSLLFMTASLITSYMSSIIPMYFTFGFMGGFGFSLMYFSSLFVLMQYFTDKLSLANGVVLAGSGCGSMAFSLLLGKMCSLYGVHAGFKTLAVAGVIGVLASSVYHPTVSDDEGELLVEDIDKDHERIPFRLRCYDAVKPGLHWQNKAFLLWTVSLGLVFFAVFIPYIYLIAKLRGIPPSQGSLMVGLMCISGTVGKIVFGRLADVRWVNRLYLLQASLVVIAIGAFVFPFLRSYPGLLTYALIHGFLDCGAAVMFGLVTRDIVGKEMMAAALGSMYGVVAIPLTAGPPVAGMLW</sequence>
<protein>
    <recommendedName>
        <fullName evidence="3">Major facilitator superfamily (MFS) profile domain-containing protein</fullName>
    </recommendedName>
</protein>
<feature type="transmembrane region" description="Helical" evidence="2">
    <location>
        <begin position="288"/>
        <end position="308"/>
    </location>
</feature>
<evidence type="ECO:0000259" key="3">
    <source>
        <dbReference type="PROSITE" id="PS50850"/>
    </source>
</evidence>
<feature type="non-terminal residue" evidence="4">
    <location>
        <position position="1"/>
    </location>
</feature>
<feature type="transmembrane region" description="Helical" evidence="2">
    <location>
        <begin position="225"/>
        <end position="246"/>
    </location>
</feature>
<feature type="transmembrane region" description="Helical" evidence="2">
    <location>
        <begin position="73"/>
        <end position="92"/>
    </location>
</feature>
<dbReference type="PhylomeDB" id="A7RZF5"/>
<keyword evidence="2" id="KW-0472">Membrane</keyword>
<dbReference type="OMA" id="GCALVNQ"/>
<dbReference type="SUPFAM" id="SSF103473">
    <property type="entry name" value="MFS general substrate transporter"/>
    <property type="match status" value="1"/>
</dbReference>
<gene>
    <name evidence="4" type="ORF">NEMVEDRAFT_v1g52231</name>
</gene>